<dbReference type="AlphaFoldDB" id="X1SFV3"/>
<name>X1SFV3_9ZZZZ</name>
<organism evidence="1">
    <name type="scientific">marine sediment metagenome</name>
    <dbReference type="NCBI Taxonomy" id="412755"/>
    <lineage>
        <taxon>unclassified sequences</taxon>
        <taxon>metagenomes</taxon>
        <taxon>ecological metagenomes</taxon>
    </lineage>
</organism>
<feature type="non-terminal residue" evidence="1">
    <location>
        <position position="1"/>
    </location>
</feature>
<evidence type="ECO:0000313" key="1">
    <source>
        <dbReference type="EMBL" id="GAI77991.1"/>
    </source>
</evidence>
<reference evidence="1" key="1">
    <citation type="journal article" date="2014" name="Front. Microbiol.">
        <title>High frequency of phylogenetically diverse reductive dehalogenase-homologous genes in deep subseafloor sedimentary metagenomes.</title>
        <authorList>
            <person name="Kawai M."/>
            <person name="Futagami T."/>
            <person name="Toyoda A."/>
            <person name="Takaki Y."/>
            <person name="Nishi S."/>
            <person name="Hori S."/>
            <person name="Arai W."/>
            <person name="Tsubouchi T."/>
            <person name="Morono Y."/>
            <person name="Uchiyama I."/>
            <person name="Ito T."/>
            <person name="Fujiyama A."/>
            <person name="Inagaki F."/>
            <person name="Takami H."/>
        </authorList>
    </citation>
    <scope>NUCLEOTIDE SEQUENCE</scope>
    <source>
        <strain evidence="1">Expedition CK06-06</strain>
    </source>
</reference>
<protein>
    <submittedName>
        <fullName evidence="1">Uncharacterized protein</fullName>
    </submittedName>
</protein>
<proteinExistence type="predicted"/>
<comment type="caution">
    <text evidence="1">The sequence shown here is derived from an EMBL/GenBank/DDBJ whole genome shotgun (WGS) entry which is preliminary data.</text>
</comment>
<accession>X1SFV3</accession>
<sequence>VGAPSPLCRVITLYTDSDNYRKRGRVMLSGSALDMFNATDGSVTDGEISSLATLADLLIDPINFDEEAVSPYLLPIAEVEGEAITAALARKTPALIRSRRVRGFSIG</sequence>
<gene>
    <name evidence="1" type="ORF">S12H4_18658</name>
</gene>
<dbReference type="EMBL" id="BARW01009241">
    <property type="protein sequence ID" value="GAI77991.1"/>
    <property type="molecule type" value="Genomic_DNA"/>
</dbReference>